<sequence length="69" mass="7990">MGEKKRPVLCRLLWNKLSFPITAPVKDSIEKLSIVPRQSLSRPSWDGDNLIRATFKFMEIIYTICTVHT</sequence>
<dbReference type="EMBL" id="SOZJ01000010">
    <property type="protein sequence ID" value="TGJ62514.1"/>
    <property type="molecule type" value="Genomic_DNA"/>
</dbReference>
<evidence type="ECO:0000313" key="1">
    <source>
        <dbReference type="EMBL" id="TGJ62514.1"/>
    </source>
</evidence>
<name>A0A7C8K043_ORBOL</name>
<accession>A0A7C8K043</accession>
<dbReference type="AlphaFoldDB" id="A0A7C8K043"/>
<evidence type="ECO:0000313" key="2">
    <source>
        <dbReference type="Proteomes" id="UP000297595"/>
    </source>
</evidence>
<protein>
    <submittedName>
        <fullName evidence="1">Uncharacterized protein</fullName>
    </submittedName>
</protein>
<comment type="caution">
    <text evidence="1">The sequence shown here is derived from an EMBL/GenBank/DDBJ whole genome shotgun (WGS) entry which is preliminary data.</text>
</comment>
<reference evidence="1 2" key="1">
    <citation type="submission" date="2019-03" db="EMBL/GenBank/DDBJ databases">
        <title>Nematode-trapping fungi genome.</title>
        <authorList>
            <person name="Vidal-Diez De Ulzurrun G."/>
        </authorList>
    </citation>
    <scope>NUCLEOTIDE SEQUENCE [LARGE SCALE GENOMIC DNA]</scope>
    <source>
        <strain evidence="1 2">TWF154</strain>
    </source>
</reference>
<proteinExistence type="predicted"/>
<organism evidence="1 2">
    <name type="scientific">Orbilia oligospora</name>
    <name type="common">Nematode-trapping fungus</name>
    <name type="synonym">Arthrobotrys oligospora</name>
    <dbReference type="NCBI Taxonomy" id="2813651"/>
    <lineage>
        <taxon>Eukaryota</taxon>
        <taxon>Fungi</taxon>
        <taxon>Dikarya</taxon>
        <taxon>Ascomycota</taxon>
        <taxon>Pezizomycotina</taxon>
        <taxon>Orbiliomycetes</taxon>
        <taxon>Orbiliales</taxon>
        <taxon>Orbiliaceae</taxon>
        <taxon>Orbilia</taxon>
    </lineage>
</organism>
<dbReference type="Proteomes" id="UP000297595">
    <property type="component" value="Unassembled WGS sequence"/>
</dbReference>
<gene>
    <name evidence="1" type="ORF">EYR41_002488</name>
</gene>